<dbReference type="GO" id="GO:0005737">
    <property type="term" value="C:cytoplasm"/>
    <property type="evidence" value="ECO:0007669"/>
    <property type="project" value="UniProtKB-SubCell"/>
</dbReference>
<evidence type="ECO:0000256" key="2">
    <source>
        <dbReference type="ARBA" id="ARBA00008107"/>
    </source>
</evidence>
<name>A0A517XTQ6_9BACT</name>
<dbReference type="SUPFAM" id="SSF109755">
    <property type="entry name" value="PhoU-like"/>
    <property type="match status" value="1"/>
</dbReference>
<comment type="function">
    <text evidence="7 8">Plays a role in the regulation of phosphate uptake.</text>
</comment>
<dbReference type="InterPro" id="IPR038078">
    <property type="entry name" value="PhoU-like_sf"/>
</dbReference>
<evidence type="ECO:0000313" key="10">
    <source>
        <dbReference type="EMBL" id="QDU20899.1"/>
    </source>
</evidence>
<sequence length="223" mass="24603">MSKHLDMDLERLHRSLLRMAGYVEDAVVTAATALQARDPDGCARVIAGDADIDRLENEVQDECLKILALHQPVAVDLRRVSAVLMITTDLERIGDMAVGIAERAAVVARAPYVPIPEAIGGMTRRTLEMLRASLDAFVHLDTTAACRVIRADDEVDRDNAEIIQGLIARMQAEPHLVEPAMSLFTAVRHLERIADHATNIAEDVIYLVRGEMVRHHPEVLSPP</sequence>
<keyword evidence="5 8" id="KW-0963">Cytoplasm</keyword>
<dbReference type="PANTHER" id="PTHR42930:SF3">
    <property type="entry name" value="PHOSPHATE-SPECIFIC TRANSPORT SYSTEM ACCESSORY PROTEIN PHOU"/>
    <property type="match status" value="1"/>
</dbReference>
<dbReference type="GO" id="GO:0006817">
    <property type="term" value="P:phosphate ion transport"/>
    <property type="evidence" value="ECO:0007669"/>
    <property type="project" value="UniProtKB-KW"/>
</dbReference>
<organism evidence="10 11">
    <name type="scientific">Urbifossiella limnaea</name>
    <dbReference type="NCBI Taxonomy" id="2528023"/>
    <lineage>
        <taxon>Bacteria</taxon>
        <taxon>Pseudomonadati</taxon>
        <taxon>Planctomycetota</taxon>
        <taxon>Planctomycetia</taxon>
        <taxon>Gemmatales</taxon>
        <taxon>Gemmataceae</taxon>
        <taxon>Urbifossiella</taxon>
    </lineage>
</organism>
<dbReference type="RefSeq" id="WP_145239253.1">
    <property type="nucleotide sequence ID" value="NZ_CP036273.1"/>
</dbReference>
<dbReference type="GO" id="GO:0045936">
    <property type="term" value="P:negative regulation of phosphate metabolic process"/>
    <property type="evidence" value="ECO:0007669"/>
    <property type="project" value="InterPro"/>
</dbReference>
<comment type="subcellular location">
    <subcellularLocation>
        <location evidence="1 8">Cytoplasm</location>
    </subcellularLocation>
</comment>
<evidence type="ECO:0000256" key="8">
    <source>
        <dbReference type="PIRNR" id="PIRNR003107"/>
    </source>
</evidence>
<dbReference type="AlphaFoldDB" id="A0A517XTQ6"/>
<reference evidence="10 11" key="1">
    <citation type="submission" date="2019-02" db="EMBL/GenBank/DDBJ databases">
        <title>Deep-cultivation of Planctomycetes and their phenomic and genomic characterization uncovers novel biology.</title>
        <authorList>
            <person name="Wiegand S."/>
            <person name="Jogler M."/>
            <person name="Boedeker C."/>
            <person name="Pinto D."/>
            <person name="Vollmers J."/>
            <person name="Rivas-Marin E."/>
            <person name="Kohn T."/>
            <person name="Peeters S.H."/>
            <person name="Heuer A."/>
            <person name="Rast P."/>
            <person name="Oberbeckmann S."/>
            <person name="Bunk B."/>
            <person name="Jeske O."/>
            <person name="Meyerdierks A."/>
            <person name="Storesund J.E."/>
            <person name="Kallscheuer N."/>
            <person name="Luecker S."/>
            <person name="Lage O.M."/>
            <person name="Pohl T."/>
            <person name="Merkel B.J."/>
            <person name="Hornburger P."/>
            <person name="Mueller R.-W."/>
            <person name="Bruemmer F."/>
            <person name="Labrenz M."/>
            <person name="Spormann A.M."/>
            <person name="Op den Camp H."/>
            <person name="Overmann J."/>
            <person name="Amann R."/>
            <person name="Jetten M.S.M."/>
            <person name="Mascher T."/>
            <person name="Medema M.H."/>
            <person name="Devos D.P."/>
            <person name="Kaster A.-K."/>
            <person name="Ovreas L."/>
            <person name="Rohde M."/>
            <person name="Galperin M.Y."/>
            <person name="Jogler C."/>
        </authorList>
    </citation>
    <scope>NUCLEOTIDE SEQUENCE [LARGE SCALE GENOMIC DNA]</scope>
    <source>
        <strain evidence="10 11">ETA_A1</strain>
    </source>
</reference>
<keyword evidence="11" id="KW-1185">Reference proteome</keyword>
<evidence type="ECO:0000256" key="5">
    <source>
        <dbReference type="ARBA" id="ARBA00022490"/>
    </source>
</evidence>
<dbReference type="Gene3D" id="1.20.58.220">
    <property type="entry name" value="Phosphate transport system protein phou homolog 2, domain 2"/>
    <property type="match status" value="1"/>
</dbReference>
<dbReference type="PANTHER" id="PTHR42930">
    <property type="entry name" value="PHOSPHATE-SPECIFIC TRANSPORT SYSTEM ACCESSORY PROTEIN PHOU"/>
    <property type="match status" value="1"/>
</dbReference>
<feature type="domain" description="PhoU" evidence="9">
    <location>
        <begin position="16"/>
        <end position="103"/>
    </location>
</feature>
<evidence type="ECO:0000256" key="7">
    <source>
        <dbReference type="ARBA" id="ARBA00056181"/>
    </source>
</evidence>
<dbReference type="OrthoDB" id="9814256at2"/>
<evidence type="ECO:0000256" key="4">
    <source>
        <dbReference type="ARBA" id="ARBA00022448"/>
    </source>
</evidence>
<evidence type="ECO:0000259" key="9">
    <source>
        <dbReference type="Pfam" id="PF01895"/>
    </source>
</evidence>
<feature type="domain" description="PhoU" evidence="9">
    <location>
        <begin position="122"/>
        <end position="204"/>
    </location>
</feature>
<dbReference type="InterPro" id="IPR026022">
    <property type="entry name" value="PhoU_dom"/>
</dbReference>
<dbReference type="KEGG" id="uli:ETAA1_28620"/>
<dbReference type="Pfam" id="PF01895">
    <property type="entry name" value="PhoU"/>
    <property type="match status" value="2"/>
</dbReference>
<keyword evidence="6 8" id="KW-0592">Phosphate transport</keyword>
<evidence type="ECO:0000256" key="6">
    <source>
        <dbReference type="ARBA" id="ARBA00022592"/>
    </source>
</evidence>
<accession>A0A517XTQ6</accession>
<protein>
    <recommendedName>
        <fullName evidence="8">Phosphate-specific transport system accessory protein PhoU</fullName>
    </recommendedName>
</protein>
<proteinExistence type="inferred from homology"/>
<gene>
    <name evidence="10" type="ORF">ETAA1_28620</name>
</gene>
<dbReference type="NCBIfam" id="TIGR02135">
    <property type="entry name" value="phoU_full"/>
    <property type="match status" value="1"/>
</dbReference>
<dbReference type="Proteomes" id="UP000319576">
    <property type="component" value="Chromosome"/>
</dbReference>
<comment type="subunit">
    <text evidence="3 8">Homodimer.</text>
</comment>
<comment type="similarity">
    <text evidence="2 8">Belongs to the PhoU family.</text>
</comment>
<dbReference type="FunFam" id="1.20.58.220:FF:000004">
    <property type="entry name" value="Phosphate-specific transport system accessory protein PhoU"/>
    <property type="match status" value="1"/>
</dbReference>
<evidence type="ECO:0000313" key="11">
    <source>
        <dbReference type="Proteomes" id="UP000319576"/>
    </source>
</evidence>
<dbReference type="InterPro" id="IPR028366">
    <property type="entry name" value="PhoU"/>
</dbReference>
<dbReference type="EMBL" id="CP036273">
    <property type="protein sequence ID" value="QDU20899.1"/>
    <property type="molecule type" value="Genomic_DNA"/>
</dbReference>
<evidence type="ECO:0000256" key="1">
    <source>
        <dbReference type="ARBA" id="ARBA00004496"/>
    </source>
</evidence>
<dbReference type="GO" id="GO:0030643">
    <property type="term" value="P:intracellular phosphate ion homeostasis"/>
    <property type="evidence" value="ECO:0007669"/>
    <property type="project" value="InterPro"/>
</dbReference>
<evidence type="ECO:0000256" key="3">
    <source>
        <dbReference type="ARBA" id="ARBA00011738"/>
    </source>
</evidence>
<keyword evidence="4 8" id="KW-0813">Transport</keyword>
<dbReference type="PIRSF" id="PIRSF003107">
    <property type="entry name" value="PhoU"/>
    <property type="match status" value="1"/>
</dbReference>